<dbReference type="Proteomes" id="UP001066276">
    <property type="component" value="Chromosome 3_1"/>
</dbReference>
<protein>
    <submittedName>
        <fullName evidence="2">Uncharacterized protein</fullName>
    </submittedName>
</protein>
<evidence type="ECO:0000313" key="3">
    <source>
        <dbReference type="Proteomes" id="UP001066276"/>
    </source>
</evidence>
<gene>
    <name evidence="2" type="ORF">NDU88_006792</name>
</gene>
<comment type="caution">
    <text evidence="2">The sequence shown here is derived from an EMBL/GenBank/DDBJ whole genome shotgun (WGS) entry which is preliminary data.</text>
</comment>
<dbReference type="EMBL" id="JANPWB010000005">
    <property type="protein sequence ID" value="KAJ1190053.1"/>
    <property type="molecule type" value="Genomic_DNA"/>
</dbReference>
<sequence length="84" mass="9737">MWEERRRSRPLSSEPKVDPEPYYYGYGYKDSVEGSLNPLEDQLESELDWVQDLGDASGLDTSPDTGMFSLRTVATEEECLILWW</sequence>
<proteinExistence type="predicted"/>
<feature type="region of interest" description="Disordered" evidence="1">
    <location>
        <begin position="1"/>
        <end position="20"/>
    </location>
</feature>
<keyword evidence="3" id="KW-1185">Reference proteome</keyword>
<name>A0AAV7UM11_PLEWA</name>
<reference evidence="2" key="1">
    <citation type="journal article" date="2022" name="bioRxiv">
        <title>Sequencing and chromosome-scale assembly of the giantPleurodeles waltlgenome.</title>
        <authorList>
            <person name="Brown T."/>
            <person name="Elewa A."/>
            <person name="Iarovenko S."/>
            <person name="Subramanian E."/>
            <person name="Araus A.J."/>
            <person name="Petzold A."/>
            <person name="Susuki M."/>
            <person name="Suzuki K.-i.T."/>
            <person name="Hayashi T."/>
            <person name="Toyoda A."/>
            <person name="Oliveira C."/>
            <person name="Osipova E."/>
            <person name="Leigh N.D."/>
            <person name="Simon A."/>
            <person name="Yun M.H."/>
        </authorList>
    </citation>
    <scope>NUCLEOTIDE SEQUENCE</scope>
    <source>
        <strain evidence="2">20211129_DDA</strain>
        <tissue evidence="2">Liver</tissue>
    </source>
</reference>
<evidence type="ECO:0000256" key="1">
    <source>
        <dbReference type="SAM" id="MobiDB-lite"/>
    </source>
</evidence>
<accession>A0AAV7UM11</accession>
<evidence type="ECO:0000313" key="2">
    <source>
        <dbReference type="EMBL" id="KAJ1190053.1"/>
    </source>
</evidence>
<organism evidence="2 3">
    <name type="scientific">Pleurodeles waltl</name>
    <name type="common">Iberian ribbed newt</name>
    <dbReference type="NCBI Taxonomy" id="8319"/>
    <lineage>
        <taxon>Eukaryota</taxon>
        <taxon>Metazoa</taxon>
        <taxon>Chordata</taxon>
        <taxon>Craniata</taxon>
        <taxon>Vertebrata</taxon>
        <taxon>Euteleostomi</taxon>
        <taxon>Amphibia</taxon>
        <taxon>Batrachia</taxon>
        <taxon>Caudata</taxon>
        <taxon>Salamandroidea</taxon>
        <taxon>Salamandridae</taxon>
        <taxon>Pleurodelinae</taxon>
        <taxon>Pleurodeles</taxon>
    </lineage>
</organism>
<dbReference type="AlphaFoldDB" id="A0AAV7UM11"/>